<proteinExistence type="predicted"/>
<dbReference type="InterPro" id="IPR023214">
    <property type="entry name" value="HAD_sf"/>
</dbReference>
<organism evidence="1">
    <name type="scientific">bioreactor metagenome</name>
    <dbReference type="NCBI Taxonomy" id="1076179"/>
    <lineage>
        <taxon>unclassified sequences</taxon>
        <taxon>metagenomes</taxon>
        <taxon>ecological metagenomes</taxon>
    </lineage>
</organism>
<dbReference type="Pfam" id="PF13419">
    <property type="entry name" value="HAD_2"/>
    <property type="match status" value="1"/>
</dbReference>
<dbReference type="InterPro" id="IPR036412">
    <property type="entry name" value="HAD-like_sf"/>
</dbReference>
<comment type="caution">
    <text evidence="1">The sequence shown here is derived from an EMBL/GenBank/DDBJ whole genome shotgun (WGS) entry which is preliminary data.</text>
</comment>
<evidence type="ECO:0008006" key="2">
    <source>
        <dbReference type="Google" id="ProtNLM"/>
    </source>
</evidence>
<protein>
    <recommendedName>
        <fullName evidence="2">Phosphoglycolate phosphatase</fullName>
    </recommendedName>
</protein>
<evidence type="ECO:0000313" key="1">
    <source>
        <dbReference type="EMBL" id="MPM72221.1"/>
    </source>
</evidence>
<dbReference type="Gene3D" id="3.40.50.1000">
    <property type="entry name" value="HAD superfamily/HAD-like"/>
    <property type="match status" value="1"/>
</dbReference>
<dbReference type="InterPro" id="IPR041492">
    <property type="entry name" value="HAD_2"/>
</dbReference>
<reference evidence="1" key="1">
    <citation type="submission" date="2019-08" db="EMBL/GenBank/DDBJ databases">
        <authorList>
            <person name="Kucharzyk K."/>
            <person name="Murdoch R.W."/>
            <person name="Higgins S."/>
            <person name="Loffler F."/>
        </authorList>
    </citation>
    <scope>NUCLEOTIDE SEQUENCE</scope>
</reference>
<dbReference type="AlphaFoldDB" id="A0A645C5G6"/>
<accession>A0A645C5G6</accession>
<dbReference type="EMBL" id="VSSQ01024610">
    <property type="protein sequence ID" value="MPM72221.1"/>
    <property type="molecule type" value="Genomic_DNA"/>
</dbReference>
<dbReference type="SUPFAM" id="SSF56784">
    <property type="entry name" value="HAD-like"/>
    <property type="match status" value="1"/>
</dbReference>
<name>A0A645C5G6_9ZZZZ</name>
<sequence length="160" mass="17929">MAWSVEVNQRITDMVYGVPPLPGVVSVLKQAIDKADMIVVSQTPLEALEREWAENKIDKYIGMICGQEHGTKTEHLKFTTEGKYPLDQILMVGDAPGDYKAAKSNNVLFFPVIPGREEESWAELAGEGLKRFFGKTFAGDYQARLLAEFDASLPEKPHWK</sequence>
<gene>
    <name evidence="1" type="ORF">SDC9_119194</name>
</gene>